<protein>
    <submittedName>
        <fullName evidence="1">Uncharacterized protein</fullName>
    </submittedName>
</protein>
<dbReference type="OrthoDB" id="7870314at2"/>
<dbReference type="Proteomes" id="UP000185783">
    <property type="component" value="Unassembled WGS sequence"/>
</dbReference>
<evidence type="ECO:0000313" key="1">
    <source>
        <dbReference type="EMBL" id="OKL44639.1"/>
    </source>
</evidence>
<organism evidence="1 2">
    <name type="scientific">Pseudovibrio exalbescens</name>
    <dbReference type="NCBI Taxonomy" id="197461"/>
    <lineage>
        <taxon>Bacteria</taxon>
        <taxon>Pseudomonadati</taxon>
        <taxon>Pseudomonadota</taxon>
        <taxon>Alphaproteobacteria</taxon>
        <taxon>Hyphomicrobiales</taxon>
        <taxon>Stappiaceae</taxon>
        <taxon>Pseudovibrio</taxon>
    </lineage>
</organism>
<evidence type="ECO:0000313" key="2">
    <source>
        <dbReference type="Proteomes" id="UP000185783"/>
    </source>
</evidence>
<sequence>MKRVSTVQYSLFRSNSASGRAARVSELLSAGDRFRYWEGDSGKRYLFSKIKENELQDYPNSLVLVADDRMDHLVVWLGQADSQGELMGARSLPKRRRRLGFYVHLLCNSDADRQQTLEDLTAGLFSD</sequence>
<reference evidence="1 2" key="1">
    <citation type="submission" date="2016-03" db="EMBL/GenBank/DDBJ databases">
        <title>Genome sequence of Nesiotobacter sp. nov., a moderately halophilic alphaproteobacterium isolated from the Yellow Sea, China.</title>
        <authorList>
            <person name="Zhang G."/>
            <person name="Zhang R."/>
        </authorList>
    </citation>
    <scope>NUCLEOTIDE SEQUENCE [LARGE SCALE GENOMIC DNA]</scope>
    <source>
        <strain evidence="1 2">WB1-6</strain>
    </source>
</reference>
<gene>
    <name evidence="1" type="ORF">A3843_09735</name>
</gene>
<dbReference type="AlphaFoldDB" id="A0A1U7JIT7"/>
<comment type="caution">
    <text evidence="1">The sequence shown here is derived from an EMBL/GenBank/DDBJ whole genome shotgun (WGS) entry which is preliminary data.</text>
</comment>
<dbReference type="RefSeq" id="WP_051268817.1">
    <property type="nucleotide sequence ID" value="NZ_LVVZ01000014.1"/>
</dbReference>
<dbReference type="EMBL" id="LVVZ01000014">
    <property type="protein sequence ID" value="OKL44639.1"/>
    <property type="molecule type" value="Genomic_DNA"/>
</dbReference>
<keyword evidence="2" id="KW-1185">Reference proteome</keyword>
<accession>A0A1U7JIT7</accession>
<name>A0A1U7JIT7_9HYPH</name>
<proteinExistence type="predicted"/>